<dbReference type="EMBL" id="ML977156">
    <property type="protein sequence ID" value="KAF1986648.1"/>
    <property type="molecule type" value="Genomic_DNA"/>
</dbReference>
<dbReference type="Pfam" id="PF07247">
    <property type="entry name" value="AATase"/>
    <property type="match status" value="1"/>
</dbReference>
<accession>A0A6G1H101</accession>
<organism evidence="1 2">
    <name type="scientific">Aulographum hederae CBS 113979</name>
    <dbReference type="NCBI Taxonomy" id="1176131"/>
    <lineage>
        <taxon>Eukaryota</taxon>
        <taxon>Fungi</taxon>
        <taxon>Dikarya</taxon>
        <taxon>Ascomycota</taxon>
        <taxon>Pezizomycotina</taxon>
        <taxon>Dothideomycetes</taxon>
        <taxon>Pleosporomycetidae</taxon>
        <taxon>Aulographales</taxon>
        <taxon>Aulographaceae</taxon>
    </lineage>
</organism>
<evidence type="ECO:0000313" key="2">
    <source>
        <dbReference type="Proteomes" id="UP000800041"/>
    </source>
</evidence>
<dbReference type="PANTHER" id="PTHR28037:SF1">
    <property type="entry name" value="ALCOHOL O-ACETYLTRANSFERASE 1-RELATED"/>
    <property type="match status" value="1"/>
</dbReference>
<dbReference type="SUPFAM" id="SSF52777">
    <property type="entry name" value="CoA-dependent acyltransferases"/>
    <property type="match status" value="1"/>
</dbReference>
<dbReference type="GO" id="GO:0008080">
    <property type="term" value="F:N-acetyltransferase activity"/>
    <property type="evidence" value="ECO:0007669"/>
    <property type="project" value="TreeGrafter"/>
</dbReference>
<sequence length="499" mass="55001">MVVHRRDQRFASPNEKRCIIREDLGFYNAVVVGAIYEFQHDAPDLKSKHTLGNLLRDCVARHPLLNAIVQDANTEKPYFEPAQKIDIENHIIVLDYPEQSVSANWDEMDAIEWALPAIHDRQFPPSTPPWRIEVLPLPDQSDTPPNKSFIAFSFSHGLGDGKTGIVFHQNLLSALQQGSSSSTQQSDDLFSLPPPFDTPQRLPISWSYLLGPLICHLFPPFLTRLLGLSPSSASPDAGTWTGSPIFYPPSTLTTKVKNFEIDSETMNRVLRLCRQNNAKFTGLLNHLLARSMGKCLLDSKYNRSSESTVTNLVAQTALNLRPAAGEKDDTMGLFATTASEKYFVPSSSASPAYENQRLWASAKSTTQALSLAAASLRDQPLGLLRYVSNMRSWMQNKIGQARVESFEVSNLGAFVVGSGLEKEKRGVEITKMVFSQPANVTGPPVNFSVVAVRGGACIVTVSWQGGGFGLEKGDGEGEREEDFVARICEDVEISLKELS</sequence>
<reference evidence="1" key="1">
    <citation type="journal article" date="2020" name="Stud. Mycol.">
        <title>101 Dothideomycetes genomes: a test case for predicting lifestyles and emergence of pathogens.</title>
        <authorList>
            <person name="Haridas S."/>
            <person name="Albert R."/>
            <person name="Binder M."/>
            <person name="Bloem J."/>
            <person name="Labutti K."/>
            <person name="Salamov A."/>
            <person name="Andreopoulos B."/>
            <person name="Baker S."/>
            <person name="Barry K."/>
            <person name="Bills G."/>
            <person name="Bluhm B."/>
            <person name="Cannon C."/>
            <person name="Castanera R."/>
            <person name="Culley D."/>
            <person name="Daum C."/>
            <person name="Ezra D."/>
            <person name="Gonzalez J."/>
            <person name="Henrissat B."/>
            <person name="Kuo A."/>
            <person name="Liang C."/>
            <person name="Lipzen A."/>
            <person name="Lutzoni F."/>
            <person name="Magnuson J."/>
            <person name="Mondo S."/>
            <person name="Nolan M."/>
            <person name="Ohm R."/>
            <person name="Pangilinan J."/>
            <person name="Park H.-J."/>
            <person name="Ramirez L."/>
            <person name="Alfaro M."/>
            <person name="Sun H."/>
            <person name="Tritt A."/>
            <person name="Yoshinaga Y."/>
            <person name="Zwiers L.-H."/>
            <person name="Turgeon B."/>
            <person name="Goodwin S."/>
            <person name="Spatafora J."/>
            <person name="Crous P."/>
            <person name="Grigoriev I."/>
        </authorList>
    </citation>
    <scope>NUCLEOTIDE SEQUENCE</scope>
    <source>
        <strain evidence="1">CBS 113979</strain>
    </source>
</reference>
<evidence type="ECO:0008006" key="3">
    <source>
        <dbReference type="Google" id="ProtNLM"/>
    </source>
</evidence>
<evidence type="ECO:0000313" key="1">
    <source>
        <dbReference type="EMBL" id="KAF1986648.1"/>
    </source>
</evidence>
<gene>
    <name evidence="1" type="ORF">K402DRAFT_463559</name>
</gene>
<name>A0A6G1H101_9PEZI</name>
<dbReference type="Proteomes" id="UP000800041">
    <property type="component" value="Unassembled WGS sequence"/>
</dbReference>
<keyword evidence="2" id="KW-1185">Reference proteome</keyword>
<dbReference type="PANTHER" id="PTHR28037">
    <property type="entry name" value="ALCOHOL O-ACETYLTRANSFERASE 1-RELATED"/>
    <property type="match status" value="1"/>
</dbReference>
<dbReference type="InterPro" id="IPR052058">
    <property type="entry name" value="Alcohol_O-acetyltransferase"/>
</dbReference>
<dbReference type="InterPro" id="IPR023213">
    <property type="entry name" value="CAT-like_dom_sf"/>
</dbReference>
<proteinExistence type="predicted"/>
<dbReference type="AlphaFoldDB" id="A0A6G1H101"/>
<dbReference type="Gene3D" id="3.30.559.10">
    <property type="entry name" value="Chloramphenicol acetyltransferase-like domain"/>
    <property type="match status" value="1"/>
</dbReference>
<dbReference type="InterPro" id="IPR010828">
    <property type="entry name" value="Atf2/Sli1-like"/>
</dbReference>
<dbReference type="OrthoDB" id="2150604at2759"/>
<protein>
    <recommendedName>
        <fullName evidence="3">Alcohol acetyltransferase</fullName>
    </recommendedName>
</protein>